<gene>
    <name evidence="1" type="ORF">HID58_017479</name>
</gene>
<protein>
    <submittedName>
        <fullName evidence="1">Uncharacterized protein</fullName>
    </submittedName>
</protein>
<evidence type="ECO:0000313" key="2">
    <source>
        <dbReference type="Proteomes" id="UP000824890"/>
    </source>
</evidence>
<sequence>MDSHEKKSIAPITVLRFQPERAAKRKETSLAPEPMTTVVVGLQTRSDVSNYSCLLVCVGSGLLTKATCKQYQTERTLRERERKERNAWEESTDVRRRVCARAGAGGSLSCRSSLGYPLCASICCPNRYIFGSGLGFYRRERTVYGGFQTAVSSLSLDSCSVGVSLVGGREKRPYQVGDVRRGCYSGVCSNGGGDDLAPAIDLAGKDLSRVQDGGHGIRFVTVRHVPIVAGKKRPFSGVSAYGGGDVCGFASRGRANRASGVWFKFYGLIVIDLELESHVSSN</sequence>
<dbReference type="EMBL" id="JAGKQM010000005">
    <property type="protein sequence ID" value="KAH0925223.1"/>
    <property type="molecule type" value="Genomic_DNA"/>
</dbReference>
<reference evidence="1 2" key="1">
    <citation type="submission" date="2021-05" db="EMBL/GenBank/DDBJ databases">
        <title>Genome Assembly of Synthetic Allotetraploid Brassica napus Reveals Homoeologous Exchanges between Subgenomes.</title>
        <authorList>
            <person name="Davis J.T."/>
        </authorList>
    </citation>
    <scope>NUCLEOTIDE SEQUENCE [LARGE SCALE GENOMIC DNA]</scope>
    <source>
        <strain evidence="2">cv. Da-Ae</strain>
        <tissue evidence="1">Seedling</tissue>
    </source>
</reference>
<organism evidence="1 2">
    <name type="scientific">Brassica napus</name>
    <name type="common">Rape</name>
    <dbReference type="NCBI Taxonomy" id="3708"/>
    <lineage>
        <taxon>Eukaryota</taxon>
        <taxon>Viridiplantae</taxon>
        <taxon>Streptophyta</taxon>
        <taxon>Embryophyta</taxon>
        <taxon>Tracheophyta</taxon>
        <taxon>Spermatophyta</taxon>
        <taxon>Magnoliopsida</taxon>
        <taxon>eudicotyledons</taxon>
        <taxon>Gunneridae</taxon>
        <taxon>Pentapetalae</taxon>
        <taxon>rosids</taxon>
        <taxon>malvids</taxon>
        <taxon>Brassicales</taxon>
        <taxon>Brassicaceae</taxon>
        <taxon>Brassiceae</taxon>
        <taxon>Brassica</taxon>
    </lineage>
</organism>
<accession>A0ABQ8D8Y1</accession>
<keyword evidence="2" id="KW-1185">Reference proteome</keyword>
<dbReference type="Proteomes" id="UP000824890">
    <property type="component" value="Unassembled WGS sequence"/>
</dbReference>
<name>A0ABQ8D8Y1_BRANA</name>
<proteinExistence type="predicted"/>
<comment type="caution">
    <text evidence="1">The sequence shown here is derived from an EMBL/GenBank/DDBJ whole genome shotgun (WGS) entry which is preliminary data.</text>
</comment>
<evidence type="ECO:0000313" key="1">
    <source>
        <dbReference type="EMBL" id="KAH0925223.1"/>
    </source>
</evidence>